<name>A0A670YEV6_PSETE</name>
<feature type="region of interest" description="Disordered" evidence="1">
    <location>
        <begin position="184"/>
        <end position="221"/>
    </location>
</feature>
<proteinExistence type="predicted"/>
<dbReference type="InterPro" id="IPR000253">
    <property type="entry name" value="FHA_dom"/>
</dbReference>
<protein>
    <recommendedName>
        <fullName evidence="2">FHA domain-containing protein</fullName>
    </recommendedName>
</protein>
<dbReference type="SUPFAM" id="SSF49879">
    <property type="entry name" value="SMAD/FHA domain"/>
    <property type="match status" value="1"/>
</dbReference>
<reference evidence="3" key="1">
    <citation type="submission" date="2025-08" db="UniProtKB">
        <authorList>
            <consortium name="Ensembl"/>
        </authorList>
    </citation>
    <scope>IDENTIFICATION</scope>
</reference>
<dbReference type="CDD" id="cd22713">
    <property type="entry name" value="FHA_PHLB1"/>
    <property type="match status" value="1"/>
</dbReference>
<keyword evidence="4" id="KW-1185">Reference proteome</keyword>
<dbReference type="Gene3D" id="2.60.200.20">
    <property type="match status" value="1"/>
</dbReference>
<accession>A0A670YEV6</accession>
<evidence type="ECO:0000313" key="3">
    <source>
        <dbReference type="Ensembl" id="ENSPTXP00000007100.1"/>
    </source>
</evidence>
<dbReference type="Proteomes" id="UP000472273">
    <property type="component" value="Unplaced"/>
</dbReference>
<evidence type="ECO:0000259" key="2">
    <source>
        <dbReference type="Pfam" id="PF00498"/>
    </source>
</evidence>
<dbReference type="GeneTree" id="ENSGT00940000155231"/>
<dbReference type="GO" id="GO:0070507">
    <property type="term" value="P:regulation of microtubule cytoskeleton organization"/>
    <property type="evidence" value="ECO:0007669"/>
    <property type="project" value="TreeGrafter"/>
</dbReference>
<dbReference type="InterPro" id="IPR008984">
    <property type="entry name" value="SMAD_FHA_dom_sf"/>
</dbReference>
<dbReference type="OMA" id="MIPAGRQ"/>
<feature type="domain" description="FHA" evidence="2">
    <location>
        <begin position="67"/>
        <end position="125"/>
    </location>
</feature>
<dbReference type="FunFam" id="2.60.200.20:FF:000004">
    <property type="entry name" value="pleckstrin homology-like domain family B member 1 isoform X1"/>
    <property type="match status" value="1"/>
</dbReference>
<evidence type="ECO:0000256" key="1">
    <source>
        <dbReference type="SAM" id="MobiDB-lite"/>
    </source>
</evidence>
<sequence length="267" mass="28040">METCKHNLAEPPCQVQKAIQNSLLDLTETGRGLKVQTQKPHLVSLGSGRLSTAITLLPLEEGKTILGSAAGDIVLQGAGVAPQHCFIENACGTLTLHPCGHPCAIDGQPITRPTRLCQGHVICLGRATFLRFSHPAEAKRMKSQAVPDEWQNPGAPSSSSSSSVADSIERDLQGIMDSLVLQEESGAGRTPAPTAGSPANGGGGCSLLSPPQSPGHTSRLGWVQGRKWVRPKQGELLWKEGEALAPSPQAVLGIDTTGVTQRAQHLL</sequence>
<organism evidence="3 4">
    <name type="scientific">Pseudonaja textilis</name>
    <name type="common">Eastern brown snake</name>
    <dbReference type="NCBI Taxonomy" id="8673"/>
    <lineage>
        <taxon>Eukaryota</taxon>
        <taxon>Metazoa</taxon>
        <taxon>Chordata</taxon>
        <taxon>Craniata</taxon>
        <taxon>Vertebrata</taxon>
        <taxon>Euteleostomi</taxon>
        <taxon>Lepidosauria</taxon>
        <taxon>Squamata</taxon>
        <taxon>Bifurcata</taxon>
        <taxon>Unidentata</taxon>
        <taxon>Episquamata</taxon>
        <taxon>Toxicofera</taxon>
        <taxon>Serpentes</taxon>
        <taxon>Colubroidea</taxon>
        <taxon>Elapidae</taxon>
        <taxon>Hydrophiinae</taxon>
        <taxon>Pseudonaja</taxon>
    </lineage>
</organism>
<feature type="region of interest" description="Disordered" evidence="1">
    <location>
        <begin position="140"/>
        <end position="166"/>
    </location>
</feature>
<reference evidence="3" key="2">
    <citation type="submission" date="2025-09" db="UniProtKB">
        <authorList>
            <consortium name="Ensembl"/>
        </authorList>
    </citation>
    <scope>IDENTIFICATION</scope>
</reference>
<dbReference type="InterPro" id="IPR052212">
    <property type="entry name" value="PH-like_domain"/>
</dbReference>
<dbReference type="Pfam" id="PF00498">
    <property type="entry name" value="FHA"/>
    <property type="match status" value="1"/>
</dbReference>
<evidence type="ECO:0000313" key="4">
    <source>
        <dbReference type="Proteomes" id="UP000472273"/>
    </source>
</evidence>
<dbReference type="AlphaFoldDB" id="A0A670YEV6"/>
<dbReference type="Ensembl" id="ENSPTXT00000007342.1">
    <property type="protein sequence ID" value="ENSPTXP00000007100.1"/>
    <property type="gene ID" value="ENSPTXG00000005168.1"/>
</dbReference>
<dbReference type="PANTHER" id="PTHR12156">
    <property type="entry name" value="PLECKSTRIN HOMOLOGY-LIKE DOMAIN, FAMILY B, MEMBER 3"/>
    <property type="match status" value="1"/>
</dbReference>
<dbReference type="GO" id="GO:0045180">
    <property type="term" value="C:basal cortex"/>
    <property type="evidence" value="ECO:0007669"/>
    <property type="project" value="TreeGrafter"/>
</dbReference>
<dbReference type="PANTHER" id="PTHR12156:SF23">
    <property type="entry name" value="PLECKSTRIN HOMOLOGY-LIKE DOMAIN FAMILY B MEMBER 1"/>
    <property type="match status" value="1"/>
</dbReference>